<gene>
    <name evidence="1" type="ORF">METZ01_LOCUS308361</name>
</gene>
<feature type="non-terminal residue" evidence="1">
    <location>
        <position position="1"/>
    </location>
</feature>
<dbReference type="EMBL" id="UINC01097634">
    <property type="protein sequence ID" value="SVC55507.1"/>
    <property type="molecule type" value="Genomic_DNA"/>
</dbReference>
<protein>
    <submittedName>
        <fullName evidence="1">Uncharacterized protein</fullName>
    </submittedName>
</protein>
<sequence>VLLNNIFLLLVIIEEVSGVIIKSDLFLIA</sequence>
<name>A0A382N5P2_9ZZZZ</name>
<dbReference type="AlphaFoldDB" id="A0A382N5P2"/>
<organism evidence="1">
    <name type="scientific">marine metagenome</name>
    <dbReference type="NCBI Taxonomy" id="408172"/>
    <lineage>
        <taxon>unclassified sequences</taxon>
        <taxon>metagenomes</taxon>
        <taxon>ecological metagenomes</taxon>
    </lineage>
</organism>
<reference evidence="1" key="1">
    <citation type="submission" date="2018-05" db="EMBL/GenBank/DDBJ databases">
        <authorList>
            <person name="Lanie J.A."/>
            <person name="Ng W.-L."/>
            <person name="Kazmierczak K.M."/>
            <person name="Andrzejewski T.M."/>
            <person name="Davidsen T.M."/>
            <person name="Wayne K.J."/>
            <person name="Tettelin H."/>
            <person name="Glass J.I."/>
            <person name="Rusch D."/>
            <person name="Podicherti R."/>
            <person name="Tsui H.-C.T."/>
            <person name="Winkler M.E."/>
        </authorList>
    </citation>
    <scope>NUCLEOTIDE SEQUENCE</scope>
</reference>
<accession>A0A382N5P2</accession>
<proteinExistence type="predicted"/>
<evidence type="ECO:0000313" key="1">
    <source>
        <dbReference type="EMBL" id="SVC55507.1"/>
    </source>
</evidence>